<gene>
    <name evidence="6" type="ORF">BTW07_09095</name>
</gene>
<dbReference type="GO" id="GO:0003700">
    <property type="term" value="F:DNA-binding transcription factor activity"/>
    <property type="evidence" value="ECO:0007669"/>
    <property type="project" value="InterPro"/>
</dbReference>
<dbReference type="InterPro" id="IPR005119">
    <property type="entry name" value="LysR_subst-bd"/>
</dbReference>
<dbReference type="InterPro" id="IPR036390">
    <property type="entry name" value="WH_DNA-bd_sf"/>
</dbReference>
<dbReference type="SUPFAM" id="SSF53850">
    <property type="entry name" value="Periplasmic binding protein-like II"/>
    <property type="match status" value="1"/>
</dbReference>
<organism evidence="6 7">
    <name type="scientific">Salinicola socius</name>
    <dbReference type="NCBI Taxonomy" id="404433"/>
    <lineage>
        <taxon>Bacteria</taxon>
        <taxon>Pseudomonadati</taxon>
        <taxon>Pseudomonadota</taxon>
        <taxon>Gammaproteobacteria</taxon>
        <taxon>Oceanospirillales</taxon>
        <taxon>Halomonadaceae</taxon>
        <taxon>Salinicola</taxon>
    </lineage>
</organism>
<comment type="caution">
    <text evidence="6">The sequence shown here is derived from an EMBL/GenBank/DDBJ whole genome shotgun (WGS) entry which is preliminary data.</text>
</comment>
<dbReference type="STRING" id="404433.BTW07_09095"/>
<dbReference type="PRINTS" id="PR00039">
    <property type="entry name" value="HTHLYSR"/>
</dbReference>
<dbReference type="PANTHER" id="PTHR30126">
    <property type="entry name" value="HTH-TYPE TRANSCRIPTIONAL REGULATOR"/>
    <property type="match status" value="1"/>
</dbReference>
<dbReference type="AlphaFoldDB" id="A0A1Q8ST23"/>
<keyword evidence="3" id="KW-0238">DNA-binding</keyword>
<name>A0A1Q8ST23_9GAMM</name>
<keyword evidence="2" id="KW-0805">Transcription regulation</keyword>
<proteinExistence type="inferred from homology"/>
<dbReference type="PROSITE" id="PS50931">
    <property type="entry name" value="HTH_LYSR"/>
    <property type="match status" value="1"/>
</dbReference>
<dbReference type="Gene3D" id="3.40.190.10">
    <property type="entry name" value="Periplasmic binding protein-like II"/>
    <property type="match status" value="1"/>
</dbReference>
<sequence length="310" mass="34682">MELVWLEDFIALAEHGSFVRAAEARHITQPAFSRRIRALETWMGVTLFVRTPQGTSLTEAGRAMQGGALESATRLHRLREEVREVAGKAARTLQFAATHSLSFTFFPRWIRQVEKGAPIEALQLHTESMAECEQRLTQGRVHFLLSHRHPEVPTRLDPGRFESRKIAKDTLVPLIGAELSRKLGEGKDAAAGLDPEFLPADDPAVPYLAYTDASGLGRIVSHRLRSNAEFAPRAPLFSSHLAAVLMSMALENKGMAWLPLILAESEWREEQLVRALGPAWDIPVEIHVTRARTTLPAFAEAFWERLTTRD</sequence>
<evidence type="ECO:0000256" key="3">
    <source>
        <dbReference type="ARBA" id="ARBA00023125"/>
    </source>
</evidence>
<evidence type="ECO:0000313" key="6">
    <source>
        <dbReference type="EMBL" id="OLO04573.1"/>
    </source>
</evidence>
<dbReference type="InterPro" id="IPR036388">
    <property type="entry name" value="WH-like_DNA-bd_sf"/>
</dbReference>
<evidence type="ECO:0000259" key="5">
    <source>
        <dbReference type="PROSITE" id="PS50931"/>
    </source>
</evidence>
<protein>
    <submittedName>
        <fullName evidence="6">LysR family transcriptional regulator</fullName>
    </submittedName>
</protein>
<dbReference type="InterPro" id="IPR000847">
    <property type="entry name" value="LysR_HTH_N"/>
</dbReference>
<dbReference type="RefSeq" id="WP_075569862.1">
    <property type="nucleotide sequence ID" value="NZ_MSDO01000010.1"/>
</dbReference>
<dbReference type="PANTHER" id="PTHR30126:SF2">
    <property type="entry name" value="HTH-TYPE TRANSCRIPTIONAL REGULATOR YJIE"/>
    <property type="match status" value="1"/>
</dbReference>
<evidence type="ECO:0000256" key="4">
    <source>
        <dbReference type="ARBA" id="ARBA00023163"/>
    </source>
</evidence>
<evidence type="ECO:0000256" key="1">
    <source>
        <dbReference type="ARBA" id="ARBA00009437"/>
    </source>
</evidence>
<keyword evidence="7" id="KW-1185">Reference proteome</keyword>
<evidence type="ECO:0000256" key="2">
    <source>
        <dbReference type="ARBA" id="ARBA00023015"/>
    </source>
</evidence>
<dbReference type="Gene3D" id="1.10.10.10">
    <property type="entry name" value="Winged helix-like DNA-binding domain superfamily/Winged helix DNA-binding domain"/>
    <property type="match status" value="1"/>
</dbReference>
<dbReference type="GO" id="GO:0000976">
    <property type="term" value="F:transcription cis-regulatory region binding"/>
    <property type="evidence" value="ECO:0007669"/>
    <property type="project" value="TreeGrafter"/>
</dbReference>
<dbReference type="OrthoDB" id="6971749at2"/>
<accession>A0A1Q8ST23</accession>
<keyword evidence="4" id="KW-0804">Transcription</keyword>
<feature type="domain" description="HTH lysR-type" evidence="5">
    <location>
        <begin position="1"/>
        <end position="58"/>
    </location>
</feature>
<dbReference type="Gene3D" id="3.40.190.290">
    <property type="match status" value="1"/>
</dbReference>
<dbReference type="Proteomes" id="UP000186878">
    <property type="component" value="Unassembled WGS sequence"/>
</dbReference>
<dbReference type="EMBL" id="MSDO01000010">
    <property type="protein sequence ID" value="OLO04573.1"/>
    <property type="molecule type" value="Genomic_DNA"/>
</dbReference>
<reference evidence="6 7" key="1">
    <citation type="submission" date="2016-12" db="EMBL/GenBank/DDBJ databases">
        <title>Draft genome sequences of strains Salinicola socius SMB35, Salinicola sp. MH3R3-1 and Chromohalobacter sp. SMB17 from the Verkhnekamsk potash mining region of Russia.</title>
        <authorList>
            <person name="Mavrodi D.V."/>
            <person name="Olsson B.E."/>
            <person name="Korsakova E.S."/>
            <person name="Pyankova A."/>
            <person name="Mavrodi O.V."/>
            <person name="Plotnikova E.G."/>
        </authorList>
    </citation>
    <scope>NUCLEOTIDE SEQUENCE [LARGE SCALE GENOMIC DNA]</scope>
    <source>
        <strain evidence="6 7">SMB35</strain>
    </source>
</reference>
<comment type="similarity">
    <text evidence="1">Belongs to the LysR transcriptional regulatory family.</text>
</comment>
<dbReference type="SUPFAM" id="SSF46785">
    <property type="entry name" value="Winged helix' DNA-binding domain"/>
    <property type="match status" value="1"/>
</dbReference>
<evidence type="ECO:0000313" key="7">
    <source>
        <dbReference type="Proteomes" id="UP000186878"/>
    </source>
</evidence>
<dbReference type="Pfam" id="PF03466">
    <property type="entry name" value="LysR_substrate"/>
    <property type="match status" value="1"/>
</dbReference>
<dbReference type="Pfam" id="PF00126">
    <property type="entry name" value="HTH_1"/>
    <property type="match status" value="1"/>
</dbReference>